<proteinExistence type="predicted"/>
<sequence length="130" mass="15557">MKVKMADIIVKERIRKDLGDIESLKHSIQKHGLLSPIIITPKNELLAGYRRYTVAKMLGWQEIEAVIYTPRDKVDELEIEIEENMTRKDFTPEEVMFAIEKKQILLEKNPFVRFWNWLKQLWKKLFGKEK</sequence>
<dbReference type="RefSeq" id="WP_271436250.1">
    <property type="nucleotide sequence ID" value="NZ_CP073355.1"/>
</dbReference>
<dbReference type="SMART" id="SM00470">
    <property type="entry name" value="ParB"/>
    <property type="match status" value="1"/>
</dbReference>
<dbReference type="Pfam" id="PF02195">
    <property type="entry name" value="ParB_N"/>
    <property type="match status" value="1"/>
</dbReference>
<dbReference type="PANTHER" id="PTHR33375:SF1">
    <property type="entry name" value="CHROMOSOME-PARTITIONING PROTEIN PARB-RELATED"/>
    <property type="match status" value="1"/>
</dbReference>
<accession>A0AAX3BFP3</accession>
<dbReference type="CDD" id="cd16410">
    <property type="entry name" value="ParB_N_like"/>
    <property type="match status" value="1"/>
</dbReference>
<dbReference type="GO" id="GO:0045881">
    <property type="term" value="P:positive regulation of sporulation resulting in formation of a cellular spore"/>
    <property type="evidence" value="ECO:0007669"/>
    <property type="project" value="TreeGrafter"/>
</dbReference>
<keyword evidence="3" id="KW-1185">Reference proteome</keyword>
<organism evidence="2 3">
    <name type="scientific">Thermospira aquatica</name>
    <dbReference type="NCBI Taxonomy" id="2828656"/>
    <lineage>
        <taxon>Bacteria</taxon>
        <taxon>Pseudomonadati</taxon>
        <taxon>Spirochaetota</taxon>
        <taxon>Spirochaetia</taxon>
        <taxon>Brevinematales</taxon>
        <taxon>Thermospiraceae</taxon>
        <taxon>Thermospira</taxon>
    </lineage>
</organism>
<reference evidence="2" key="1">
    <citation type="submission" date="2021-04" db="EMBL/GenBank/DDBJ databases">
        <authorList>
            <person name="Postec A."/>
        </authorList>
    </citation>
    <scope>NUCLEOTIDE SEQUENCE</scope>
    <source>
        <strain evidence="2">F1F22</strain>
    </source>
</reference>
<dbReference type="AlphaFoldDB" id="A0AAX3BFP3"/>
<reference evidence="2" key="2">
    <citation type="submission" date="2022-06" db="EMBL/GenBank/DDBJ databases">
        <title>Thermospira aquatica gen. nov., sp. nov.</title>
        <authorList>
            <person name="Ben Ali Gam Z."/>
            <person name="Labat M."/>
        </authorList>
    </citation>
    <scope>NUCLEOTIDE SEQUENCE</scope>
    <source>
        <strain evidence="2">F1F22</strain>
    </source>
</reference>
<evidence type="ECO:0000313" key="3">
    <source>
        <dbReference type="Proteomes" id="UP001056539"/>
    </source>
</evidence>
<dbReference type="Gene3D" id="3.90.1530.10">
    <property type="entry name" value="Conserved hypothetical protein from pyrococcus furiosus pfu- 392566-001, ParB domain"/>
    <property type="match status" value="1"/>
</dbReference>
<dbReference type="EMBL" id="CP073355">
    <property type="protein sequence ID" value="URA11115.1"/>
    <property type="molecule type" value="Genomic_DNA"/>
</dbReference>
<evidence type="ECO:0000259" key="1">
    <source>
        <dbReference type="SMART" id="SM00470"/>
    </source>
</evidence>
<dbReference type="KEGG" id="taqu:KDW03_04780"/>
<protein>
    <submittedName>
        <fullName evidence="2">ParB N-terminal domain-containing protein</fullName>
    </submittedName>
</protein>
<evidence type="ECO:0000313" key="2">
    <source>
        <dbReference type="EMBL" id="URA11115.1"/>
    </source>
</evidence>
<dbReference type="Proteomes" id="UP001056539">
    <property type="component" value="Chromosome"/>
</dbReference>
<dbReference type="GO" id="GO:0005694">
    <property type="term" value="C:chromosome"/>
    <property type="evidence" value="ECO:0007669"/>
    <property type="project" value="TreeGrafter"/>
</dbReference>
<dbReference type="InterPro" id="IPR003115">
    <property type="entry name" value="ParB_N"/>
</dbReference>
<dbReference type="SUPFAM" id="SSF110849">
    <property type="entry name" value="ParB/Sulfiredoxin"/>
    <property type="match status" value="1"/>
</dbReference>
<dbReference type="PANTHER" id="PTHR33375">
    <property type="entry name" value="CHROMOSOME-PARTITIONING PROTEIN PARB-RELATED"/>
    <property type="match status" value="1"/>
</dbReference>
<dbReference type="InterPro" id="IPR050336">
    <property type="entry name" value="Chromosome_partition/occlusion"/>
</dbReference>
<dbReference type="GO" id="GO:0007059">
    <property type="term" value="P:chromosome segregation"/>
    <property type="evidence" value="ECO:0007669"/>
    <property type="project" value="TreeGrafter"/>
</dbReference>
<name>A0AAX3BFP3_9SPIR</name>
<gene>
    <name evidence="2" type="ORF">KDW03_04780</name>
</gene>
<feature type="domain" description="ParB-like N-terminal" evidence="1">
    <location>
        <begin position="1"/>
        <end position="85"/>
    </location>
</feature>
<dbReference type="InterPro" id="IPR036086">
    <property type="entry name" value="ParB/Sulfiredoxin_sf"/>
</dbReference>